<proteinExistence type="predicted"/>
<dbReference type="STRING" id="53463.SAMN05444389_102445"/>
<dbReference type="RefSeq" id="WP_073063343.1">
    <property type="nucleotide sequence ID" value="NZ_FRCK01000002.1"/>
</dbReference>
<name>A0A1M7EZV6_9RHOB</name>
<evidence type="ECO:0000256" key="2">
    <source>
        <dbReference type="SAM" id="Phobius"/>
    </source>
</evidence>
<protein>
    <submittedName>
        <fullName evidence="3">Uncharacterized protein involved in exopolysaccharide biosynthesis</fullName>
    </submittedName>
</protein>
<dbReference type="PANTHER" id="PTHR32309">
    <property type="entry name" value="TYROSINE-PROTEIN KINASE"/>
    <property type="match status" value="1"/>
</dbReference>
<evidence type="ECO:0000256" key="1">
    <source>
        <dbReference type="SAM" id="Coils"/>
    </source>
</evidence>
<keyword evidence="2" id="KW-0812">Transmembrane</keyword>
<gene>
    <name evidence="3" type="ORF">SAMN05444389_102445</name>
</gene>
<keyword evidence="2" id="KW-0472">Membrane</keyword>
<dbReference type="AlphaFoldDB" id="A0A1M7EZV6"/>
<evidence type="ECO:0000313" key="4">
    <source>
        <dbReference type="Proteomes" id="UP000184444"/>
    </source>
</evidence>
<keyword evidence="1" id="KW-0175">Coiled coil</keyword>
<dbReference type="PANTHER" id="PTHR32309:SF31">
    <property type="entry name" value="CAPSULAR EXOPOLYSACCHARIDE FAMILY"/>
    <property type="match status" value="1"/>
</dbReference>
<feature type="transmembrane region" description="Helical" evidence="2">
    <location>
        <begin position="374"/>
        <end position="395"/>
    </location>
</feature>
<accession>A0A1M7EZV6</accession>
<dbReference type="InterPro" id="IPR050445">
    <property type="entry name" value="Bact_polysacc_biosynth/exp"/>
</dbReference>
<dbReference type="EMBL" id="FRCK01000002">
    <property type="protein sequence ID" value="SHL97394.1"/>
    <property type="molecule type" value="Genomic_DNA"/>
</dbReference>
<keyword evidence="4" id="KW-1185">Reference proteome</keyword>
<organism evidence="3 4">
    <name type="scientific">Paracoccus solventivorans</name>
    <dbReference type="NCBI Taxonomy" id="53463"/>
    <lineage>
        <taxon>Bacteria</taxon>
        <taxon>Pseudomonadati</taxon>
        <taxon>Pseudomonadota</taxon>
        <taxon>Alphaproteobacteria</taxon>
        <taxon>Rhodobacterales</taxon>
        <taxon>Paracoccaceae</taxon>
        <taxon>Paracoccus</taxon>
    </lineage>
</organism>
<keyword evidence="2" id="KW-1133">Transmembrane helix</keyword>
<dbReference type="OrthoDB" id="7689028at2"/>
<feature type="coiled-coil region" evidence="1">
    <location>
        <begin position="203"/>
        <end position="267"/>
    </location>
</feature>
<reference evidence="4" key="1">
    <citation type="submission" date="2016-11" db="EMBL/GenBank/DDBJ databases">
        <authorList>
            <person name="Varghese N."/>
            <person name="Submissions S."/>
        </authorList>
    </citation>
    <scope>NUCLEOTIDE SEQUENCE [LARGE SCALE GENOMIC DNA]</scope>
    <source>
        <strain evidence="4">DSM 6637</strain>
    </source>
</reference>
<evidence type="ECO:0000313" key="3">
    <source>
        <dbReference type="EMBL" id="SHL97394.1"/>
    </source>
</evidence>
<dbReference type="Proteomes" id="UP000184444">
    <property type="component" value="Unassembled WGS sequence"/>
</dbReference>
<sequence length="541" mass="58609">MLRHFLELLRASHRMILASAAAAGLVALVLSVLLLNARPLYEASVTVSMEPSEEELRFNRSFMGVSQFNPATIIAQSHIERLLSRPVAERALELLTAELGQIPAKPPSLLSALSTRVWQVWNTLNYGYSVQLDDQQQMLADLQNAISVEIVEGSYILNIAVSYDNAAIAAQAANALARAYVEEARDGFRRDAAEIAATIATAEDEAQRRLSEHRQQRQALATELGVADPVAERAILLQAREDARAALRTAEAELSGEERRLATLRQSLATQADGEIARGIRESLATGQAGLDRLTELRAQRQQGLAELAGSLAGLDEAQTRLSALDEQIAGVETDLAQLQALRVASELSSRARLSQVMIINPATVPLYPRFPKVAVNTVVAVLVGAILALVPVLARDALGSQLRTALDVEQLGARALPSLSRRRIARGRRLGPGEVDRLVRRIAADRGGWHDRVLLVTGFLPQDDIHRLARVLDGAAGSDGTPIQAVPLLPLTAIEDWTALPDQPLLVALRSGELGRSELASMQETAARGQRPEPYYLVVL</sequence>
<feature type="coiled-coil region" evidence="1">
    <location>
        <begin position="315"/>
        <end position="342"/>
    </location>
</feature>